<evidence type="ECO:0000256" key="6">
    <source>
        <dbReference type="ARBA" id="ARBA00022884"/>
    </source>
</evidence>
<keyword evidence="3" id="KW-0540">Nuclease</keyword>
<keyword evidence="2" id="KW-1277">Toxin-antitoxin system</keyword>
<keyword evidence="5" id="KW-0378">Hydrolase</keyword>
<dbReference type="Proteomes" id="UP001065613">
    <property type="component" value="Chromosome"/>
</dbReference>
<evidence type="ECO:0000313" key="8">
    <source>
        <dbReference type="EMBL" id="UXE61873.1"/>
    </source>
</evidence>
<keyword evidence="6" id="KW-0694">RNA-binding</keyword>
<evidence type="ECO:0000256" key="1">
    <source>
        <dbReference type="ARBA" id="ARBA00006620"/>
    </source>
</evidence>
<dbReference type="InterPro" id="IPR038570">
    <property type="entry name" value="HicA_sf"/>
</dbReference>
<dbReference type="GO" id="GO:0003729">
    <property type="term" value="F:mRNA binding"/>
    <property type="evidence" value="ECO:0007669"/>
    <property type="project" value="InterPro"/>
</dbReference>
<dbReference type="GO" id="GO:0004519">
    <property type="term" value="F:endonuclease activity"/>
    <property type="evidence" value="ECO:0007669"/>
    <property type="project" value="UniProtKB-KW"/>
</dbReference>
<name>A0A977PX44_9CYAN</name>
<evidence type="ECO:0000256" key="3">
    <source>
        <dbReference type="ARBA" id="ARBA00022722"/>
    </source>
</evidence>
<dbReference type="AlphaFoldDB" id="A0A977PX44"/>
<accession>A0A977PX44</accession>
<dbReference type="KEGG" id="wna:KA717_02765"/>
<keyword evidence="7" id="KW-0346">Stress response</keyword>
<keyword evidence="4" id="KW-0255">Endonuclease</keyword>
<protein>
    <submittedName>
        <fullName evidence="8">Type II toxin-antitoxin system HicA family toxin</fullName>
    </submittedName>
</protein>
<organism evidence="8">
    <name type="scientific">Woronichinia naegeliana WA131</name>
    <dbReference type="NCBI Taxonomy" id="2824559"/>
    <lineage>
        <taxon>Bacteria</taxon>
        <taxon>Bacillati</taxon>
        <taxon>Cyanobacteriota</taxon>
        <taxon>Cyanophyceae</taxon>
        <taxon>Synechococcales</taxon>
        <taxon>Coelosphaeriaceae</taxon>
        <taxon>Woronichinia</taxon>
    </lineage>
</organism>
<reference evidence="8" key="1">
    <citation type="submission" date="2021-04" db="EMBL/GenBank/DDBJ databases">
        <title>Genome sequence of Woronichinia naegeliana from Washington state freshwater lake bloom.</title>
        <authorList>
            <person name="Dreher T.W."/>
        </authorList>
    </citation>
    <scope>NUCLEOTIDE SEQUENCE</scope>
    <source>
        <strain evidence="8">WA131</strain>
    </source>
</reference>
<evidence type="ECO:0000256" key="2">
    <source>
        <dbReference type="ARBA" id="ARBA00022649"/>
    </source>
</evidence>
<gene>
    <name evidence="8" type="ORF">KA717_02765</name>
</gene>
<comment type="similarity">
    <text evidence="1">Belongs to the HicA mRNA interferase family.</text>
</comment>
<evidence type="ECO:0000256" key="4">
    <source>
        <dbReference type="ARBA" id="ARBA00022759"/>
    </source>
</evidence>
<dbReference type="Pfam" id="PF07927">
    <property type="entry name" value="HicA_toxin"/>
    <property type="match status" value="1"/>
</dbReference>
<dbReference type="InterPro" id="IPR012933">
    <property type="entry name" value="HicA_mRNA_interferase"/>
</dbReference>
<sequence length="57" mass="6517">MRQLGFEGPYSGSKHPQMRRDNLTIIIPNPHQGDISVGLLQRILRQAGVTRDEWFGE</sequence>
<dbReference type="Gene3D" id="3.30.920.30">
    <property type="entry name" value="Hypothetical protein"/>
    <property type="match status" value="1"/>
</dbReference>
<proteinExistence type="inferred from homology"/>
<evidence type="ECO:0000256" key="5">
    <source>
        <dbReference type="ARBA" id="ARBA00022801"/>
    </source>
</evidence>
<dbReference type="GO" id="GO:0016787">
    <property type="term" value="F:hydrolase activity"/>
    <property type="evidence" value="ECO:0007669"/>
    <property type="project" value="UniProtKB-KW"/>
</dbReference>
<dbReference type="SUPFAM" id="SSF54786">
    <property type="entry name" value="YcfA/nrd intein domain"/>
    <property type="match status" value="1"/>
</dbReference>
<evidence type="ECO:0000256" key="7">
    <source>
        <dbReference type="ARBA" id="ARBA00023016"/>
    </source>
</evidence>
<dbReference type="EMBL" id="CP073041">
    <property type="protein sequence ID" value="UXE61873.1"/>
    <property type="molecule type" value="Genomic_DNA"/>
</dbReference>